<evidence type="ECO:0000259" key="5">
    <source>
        <dbReference type="Pfam" id="PF00535"/>
    </source>
</evidence>
<evidence type="ECO:0000313" key="6">
    <source>
        <dbReference type="EMBL" id="EFX41322.1"/>
    </source>
</evidence>
<protein>
    <submittedName>
        <fullName evidence="6">Glycosyltransferase, group 2 family protein</fullName>
        <ecNumber evidence="6">2.4.-.-</ecNumber>
    </submittedName>
</protein>
<evidence type="ECO:0000256" key="2">
    <source>
        <dbReference type="ARBA" id="ARBA00022676"/>
    </source>
</evidence>
<keyword evidence="4" id="KW-0472">Membrane</keyword>
<dbReference type="InterPro" id="IPR001173">
    <property type="entry name" value="Glyco_trans_2-like"/>
</dbReference>
<dbReference type="HOGENOM" id="CLU_025996_19_0_9"/>
<keyword evidence="4" id="KW-1133">Transmembrane helix</keyword>
<proteinExistence type="inferred from homology"/>
<dbReference type="Pfam" id="PF00535">
    <property type="entry name" value="Glycos_transf_2"/>
    <property type="match status" value="1"/>
</dbReference>
<dbReference type="SUPFAM" id="SSF53448">
    <property type="entry name" value="Nucleotide-diphospho-sugar transferases"/>
    <property type="match status" value="1"/>
</dbReference>
<dbReference type="PANTHER" id="PTHR43630">
    <property type="entry name" value="POLY-BETA-1,6-N-ACETYL-D-GLUCOSAMINE SYNTHASE"/>
    <property type="match status" value="1"/>
</dbReference>
<reference evidence="6 7" key="1">
    <citation type="submission" date="2010-12" db="EMBL/GenBank/DDBJ databases">
        <authorList>
            <person name="Muzny D."/>
            <person name="Qin X."/>
            <person name="Deng J."/>
            <person name="Jiang H."/>
            <person name="Liu Y."/>
            <person name="Qu J."/>
            <person name="Song X.-Z."/>
            <person name="Zhang L."/>
            <person name="Thornton R."/>
            <person name="Coyle M."/>
            <person name="Francisco L."/>
            <person name="Jackson L."/>
            <person name="Javaid M."/>
            <person name="Korchina V."/>
            <person name="Kovar C."/>
            <person name="Mata R."/>
            <person name="Mathew T."/>
            <person name="Ngo R."/>
            <person name="Nguyen L."/>
            <person name="Nguyen N."/>
            <person name="Okwuonu G."/>
            <person name="Ongeri F."/>
            <person name="Pham C."/>
            <person name="Simmons D."/>
            <person name="Wilczek-Boney K."/>
            <person name="Hale W."/>
            <person name="Jakkamsetti A."/>
            <person name="Pham P."/>
            <person name="Ruth R."/>
            <person name="San Lucas F."/>
            <person name="Warren J."/>
            <person name="Zhang J."/>
            <person name="Zhao Z."/>
            <person name="Zhou C."/>
            <person name="Zhu D."/>
            <person name="Lee S."/>
            <person name="Bess C."/>
            <person name="Blankenburg K."/>
            <person name="Forbes L."/>
            <person name="Fu Q."/>
            <person name="Gubbala S."/>
            <person name="Hirani K."/>
            <person name="Jayaseelan J.C."/>
            <person name="Lara F."/>
            <person name="Munidasa M."/>
            <person name="Palculict T."/>
            <person name="Patil S."/>
            <person name="Pu L.-L."/>
            <person name="Saada N."/>
            <person name="Tang L."/>
            <person name="Weissenberger G."/>
            <person name="Zhu Y."/>
            <person name="Hemphill L."/>
            <person name="Shang Y."/>
            <person name="Youmans B."/>
            <person name="Ayvaz T."/>
            <person name="Ross M."/>
            <person name="Santibanez J."/>
            <person name="Aqrawi P."/>
            <person name="Gross S."/>
            <person name="Joshi V."/>
            <person name="Fowler G."/>
            <person name="Nazareth L."/>
            <person name="Reid J."/>
            <person name="Worley K."/>
            <person name="Petrosino J."/>
            <person name="Highlander S."/>
            <person name="Gibbs R."/>
        </authorList>
    </citation>
    <scope>NUCLEOTIDE SEQUENCE [LARGE SCALE GENOMIC DNA]</scope>
    <source>
        <strain evidence="6 7">ATCC 700780</strain>
    </source>
</reference>
<dbReference type="Proteomes" id="UP000010304">
    <property type="component" value="Unassembled WGS sequence"/>
</dbReference>
<comment type="similarity">
    <text evidence="1">Belongs to the glycosyltransferase 2 family.</text>
</comment>
<evidence type="ECO:0000313" key="7">
    <source>
        <dbReference type="Proteomes" id="UP000010304"/>
    </source>
</evidence>
<dbReference type="RefSeq" id="WP_006144645.1">
    <property type="nucleotide sequence ID" value="NZ_GL732463.1"/>
</dbReference>
<evidence type="ECO:0000256" key="3">
    <source>
        <dbReference type="ARBA" id="ARBA00022679"/>
    </source>
</evidence>
<feature type="domain" description="Glycosyltransferase 2-like" evidence="5">
    <location>
        <begin position="11"/>
        <end position="182"/>
    </location>
</feature>
<sequence>MIQQIDNLIVSIVISAYNEEKYLPDLIEDLKRQTYNKENIEILFINAMSTDKTTDIIQKFISENSEFRSIRLYDNPKKNQASGFNLGIKNSNGDLILKIDAHSKVTEDFVKNNVELINQGEYVCGGPRPTLVEGEGKWSEALHIVEENMFGSSIADYRNSSQDRYVSSIFHGMYRREVFEQVGLVDEQLGRTEDNELHYRIRNYGYKIRFSPNVLSYQYIRPTFKKMLQQKYSNGLWIGLTTHVKPRCLSIFHYVPFAFVLSILVSAMLLPFSPLFVVLLFAVYSLLVTSLTILALLKHKNEVLLLMPAMLFSIHFAYGIGTLVGLIKGFKWKKSYSYDIQYLS</sequence>
<dbReference type="InterPro" id="IPR029044">
    <property type="entry name" value="Nucleotide-diphossugar_trans"/>
</dbReference>
<dbReference type="eggNOG" id="COG1215">
    <property type="taxonomic scope" value="Bacteria"/>
</dbReference>
<evidence type="ECO:0000256" key="4">
    <source>
        <dbReference type="SAM" id="Phobius"/>
    </source>
</evidence>
<dbReference type="STRING" id="888746.HMPREF9180_0042"/>
<dbReference type="CDD" id="cd02525">
    <property type="entry name" value="Succinoglycan_BP_ExoA"/>
    <property type="match status" value="1"/>
</dbReference>
<dbReference type="PANTHER" id="PTHR43630:SF1">
    <property type="entry name" value="POLY-BETA-1,6-N-ACETYL-D-GLUCOSAMINE SYNTHASE"/>
    <property type="match status" value="1"/>
</dbReference>
<keyword evidence="4" id="KW-0812">Transmembrane</keyword>
<dbReference type="EMBL" id="AEVF01000001">
    <property type="protein sequence ID" value="EFX41322.1"/>
    <property type="molecule type" value="Genomic_DNA"/>
</dbReference>
<feature type="transmembrane region" description="Helical" evidence="4">
    <location>
        <begin position="303"/>
        <end position="327"/>
    </location>
</feature>
<comment type="caution">
    <text evidence="6">The sequence shown here is derived from an EMBL/GenBank/DDBJ whole genome shotgun (WGS) entry which is preliminary data.</text>
</comment>
<dbReference type="EC" id="2.4.-.-" evidence="6"/>
<feature type="transmembrane region" description="Helical" evidence="4">
    <location>
        <begin position="251"/>
        <end position="270"/>
    </location>
</feature>
<feature type="transmembrane region" description="Helical" evidence="4">
    <location>
        <begin position="277"/>
        <end position="297"/>
    </location>
</feature>
<dbReference type="GO" id="GO:0016757">
    <property type="term" value="F:glycosyltransferase activity"/>
    <property type="evidence" value="ECO:0007669"/>
    <property type="project" value="UniProtKB-KW"/>
</dbReference>
<keyword evidence="3 6" id="KW-0808">Transferase</keyword>
<keyword evidence="2 6" id="KW-0328">Glycosyltransferase</keyword>
<gene>
    <name evidence="6" type="ORF">HMPREF9180_0042</name>
</gene>
<keyword evidence="7" id="KW-1185">Reference proteome</keyword>
<organism evidence="6 7">
    <name type="scientific">Streptococcus peroris ATCC 700780</name>
    <dbReference type="NCBI Taxonomy" id="888746"/>
    <lineage>
        <taxon>Bacteria</taxon>
        <taxon>Bacillati</taxon>
        <taxon>Bacillota</taxon>
        <taxon>Bacilli</taxon>
        <taxon>Lactobacillales</taxon>
        <taxon>Streptococcaceae</taxon>
        <taxon>Streptococcus</taxon>
    </lineage>
</organism>
<dbReference type="FunFam" id="3.90.550.10:FF:000233">
    <property type="entry name" value="Glycosyl transferase, group 2 family protein"/>
    <property type="match status" value="1"/>
</dbReference>
<evidence type="ECO:0000256" key="1">
    <source>
        <dbReference type="ARBA" id="ARBA00006739"/>
    </source>
</evidence>
<dbReference type="OrthoDB" id="396512at2"/>
<dbReference type="Gene3D" id="3.90.550.10">
    <property type="entry name" value="Spore Coat Polysaccharide Biosynthesis Protein SpsA, Chain A"/>
    <property type="match status" value="1"/>
</dbReference>
<accession>E8K987</accession>
<dbReference type="AlphaFoldDB" id="E8K987"/>
<name>E8K987_9STRE</name>